<evidence type="ECO:0000313" key="2">
    <source>
        <dbReference type="Proteomes" id="UP000516361"/>
    </source>
</evidence>
<gene>
    <name evidence="1" type="ORF">OSSY52_04760</name>
</gene>
<organism evidence="1 2">
    <name type="scientific">Tepiditoga spiralis</name>
    <dbReference type="NCBI Taxonomy" id="2108365"/>
    <lineage>
        <taxon>Bacteria</taxon>
        <taxon>Thermotogati</taxon>
        <taxon>Thermotogota</taxon>
        <taxon>Thermotogae</taxon>
        <taxon>Petrotogales</taxon>
        <taxon>Petrotogaceae</taxon>
        <taxon>Tepiditoga</taxon>
    </lineage>
</organism>
<dbReference type="Proteomes" id="UP000516361">
    <property type="component" value="Chromosome"/>
</dbReference>
<proteinExistence type="predicted"/>
<keyword evidence="2" id="KW-1185">Reference proteome</keyword>
<dbReference type="AlphaFoldDB" id="A0A7G1G313"/>
<protein>
    <submittedName>
        <fullName evidence="1">Uncharacterized protein</fullName>
    </submittedName>
</protein>
<evidence type="ECO:0000313" key="1">
    <source>
        <dbReference type="EMBL" id="BBE30335.1"/>
    </source>
</evidence>
<accession>A0A7G1G313</accession>
<dbReference type="KEGG" id="ocy:OSSY52_04760"/>
<dbReference type="EMBL" id="AP018712">
    <property type="protein sequence ID" value="BBE30335.1"/>
    <property type="molecule type" value="Genomic_DNA"/>
</dbReference>
<sequence>MEGIELKVSEDFINGVFKNIIKTTNIKEIKNLNIELVKDGLIFKSEFDVFGKSVNFKSNVKILETPNSLASGSLRFVFGGDESLKKILEGLFLIVTEVTNSISSNDDEITINFNNLKLDESIKGTLKNLKFYEFKLDNKNLNLNILYD</sequence>
<reference evidence="1 2" key="1">
    <citation type="submission" date="2018-06" db="EMBL/GenBank/DDBJ databases">
        <title>Genome sequencing of Oceanotoga sp. sy52.</title>
        <authorList>
            <person name="Mori K."/>
        </authorList>
    </citation>
    <scope>NUCLEOTIDE SEQUENCE [LARGE SCALE GENOMIC DNA]</scope>
    <source>
        <strain evidence="2">sy52</strain>
    </source>
</reference>
<name>A0A7G1G313_9BACT</name>
<dbReference type="InParanoid" id="A0A7G1G313"/>